<reference evidence="2 3" key="1">
    <citation type="submission" date="2024-04" db="EMBL/GenBank/DDBJ databases">
        <title>WGS of bacteria from Torrens River.</title>
        <authorList>
            <person name="Wyrsch E.R."/>
            <person name="Drigo B."/>
        </authorList>
    </citation>
    <scope>NUCLEOTIDE SEQUENCE [LARGE SCALE GENOMIC DNA]</scope>
    <source>
        <strain evidence="2 3">TWI391</strain>
    </source>
</reference>
<dbReference type="InterPro" id="IPR032710">
    <property type="entry name" value="NTF2-like_dom_sf"/>
</dbReference>
<dbReference type="Gene3D" id="3.10.450.50">
    <property type="match status" value="1"/>
</dbReference>
<evidence type="ECO:0000313" key="3">
    <source>
        <dbReference type="Proteomes" id="UP001409291"/>
    </source>
</evidence>
<gene>
    <name evidence="2" type="ORF">ABE541_02900</name>
</gene>
<evidence type="ECO:0000259" key="1">
    <source>
        <dbReference type="Pfam" id="PF17775"/>
    </source>
</evidence>
<organism evidence="2 3">
    <name type="scientific">Sphingobacterium kitahiroshimense</name>
    <dbReference type="NCBI Taxonomy" id="470446"/>
    <lineage>
        <taxon>Bacteria</taxon>
        <taxon>Pseudomonadati</taxon>
        <taxon>Bacteroidota</taxon>
        <taxon>Sphingobacteriia</taxon>
        <taxon>Sphingobacteriales</taxon>
        <taxon>Sphingobacteriaceae</taxon>
        <taxon>Sphingobacterium</taxon>
    </lineage>
</organism>
<feature type="domain" description="YchJ-like middle NTF2-like" evidence="1">
    <location>
        <begin position="33"/>
        <end position="126"/>
    </location>
</feature>
<dbReference type="Proteomes" id="UP001409291">
    <property type="component" value="Unassembled WGS sequence"/>
</dbReference>
<dbReference type="EMBL" id="JBDJNQ010000001">
    <property type="protein sequence ID" value="MEN5376200.1"/>
    <property type="molecule type" value="Genomic_DNA"/>
</dbReference>
<name>A0ABV0BN05_9SPHI</name>
<evidence type="ECO:0000313" key="2">
    <source>
        <dbReference type="EMBL" id="MEN5376200.1"/>
    </source>
</evidence>
<accession>A0ABV0BN05</accession>
<keyword evidence="3" id="KW-1185">Reference proteome</keyword>
<sequence>MVTKQNTICHCGNSLPYENCCKKIHLDQKEAKTAEQLMRARYSAFVVQDIDFLYTSFHSETRKLQNKIEIARWAKESKWMQLRILFSNSNMVEFEAHYLDSELNLQIHHERSTFKQVDGIWYYVDGKFIS</sequence>
<dbReference type="SUPFAM" id="SSF54427">
    <property type="entry name" value="NTF2-like"/>
    <property type="match status" value="1"/>
</dbReference>
<dbReference type="PANTHER" id="PTHR33747">
    <property type="entry name" value="UPF0225 PROTEIN SCO1677"/>
    <property type="match status" value="1"/>
</dbReference>
<proteinExistence type="predicted"/>
<dbReference type="RefSeq" id="WP_346580535.1">
    <property type="nucleotide sequence ID" value="NZ_JBDJLH010000005.1"/>
</dbReference>
<protein>
    <submittedName>
        <fullName evidence="2">YchJ family metal-binding protein</fullName>
    </submittedName>
</protein>
<dbReference type="PANTHER" id="PTHR33747:SF1">
    <property type="entry name" value="ADENYLATE CYCLASE-ASSOCIATED CAP C-TERMINAL DOMAIN-CONTAINING PROTEIN"/>
    <property type="match status" value="1"/>
</dbReference>
<comment type="caution">
    <text evidence="2">The sequence shown here is derived from an EMBL/GenBank/DDBJ whole genome shotgun (WGS) entry which is preliminary data.</text>
</comment>
<dbReference type="Pfam" id="PF17775">
    <property type="entry name" value="YchJ_M-like"/>
    <property type="match status" value="1"/>
</dbReference>
<dbReference type="InterPro" id="IPR048469">
    <property type="entry name" value="YchJ-like_M"/>
</dbReference>